<feature type="transmembrane region" description="Helical" evidence="6">
    <location>
        <begin position="23"/>
        <end position="45"/>
    </location>
</feature>
<feature type="transmembrane region" description="Helical" evidence="6">
    <location>
        <begin position="155"/>
        <end position="172"/>
    </location>
</feature>
<accession>A0A1L6JFP4</accession>
<reference evidence="9" key="1">
    <citation type="submission" date="2016-12" db="EMBL/GenBank/DDBJ databases">
        <title>Whole genome sequencing of Sphingomonas sp. ABOJV.</title>
        <authorList>
            <person name="Conlan S."/>
            <person name="Thomas P.J."/>
            <person name="Mullikin J."/>
            <person name="Palmore T.N."/>
            <person name="Frank K.M."/>
            <person name="Segre J.A."/>
        </authorList>
    </citation>
    <scope>NUCLEOTIDE SEQUENCE [LARGE SCALE GENOMIC DNA]</scope>
    <source>
        <strain evidence="9">ABOJV</strain>
    </source>
</reference>
<protein>
    <submittedName>
        <fullName evidence="8">Cation transporter</fullName>
    </submittedName>
</protein>
<dbReference type="GO" id="GO:0005886">
    <property type="term" value="C:plasma membrane"/>
    <property type="evidence" value="ECO:0007669"/>
    <property type="project" value="TreeGrafter"/>
</dbReference>
<keyword evidence="3" id="KW-0406">Ion transport</keyword>
<keyword evidence="2 6" id="KW-0812">Transmembrane</keyword>
<evidence type="ECO:0000259" key="7">
    <source>
        <dbReference type="Pfam" id="PF01545"/>
    </source>
</evidence>
<dbReference type="InterPro" id="IPR050681">
    <property type="entry name" value="CDF/SLC30A"/>
</dbReference>
<evidence type="ECO:0000256" key="3">
    <source>
        <dbReference type="ARBA" id="ARBA00022906"/>
    </source>
</evidence>
<dbReference type="PANTHER" id="PTHR11562">
    <property type="entry name" value="CATION EFFLUX PROTEIN/ ZINC TRANSPORTER"/>
    <property type="match status" value="1"/>
</dbReference>
<feature type="transmembrane region" description="Helical" evidence="6">
    <location>
        <begin position="114"/>
        <end position="134"/>
    </location>
</feature>
<keyword evidence="4 6" id="KW-1133">Transmembrane helix</keyword>
<feature type="transmembrane region" description="Helical" evidence="6">
    <location>
        <begin position="178"/>
        <end position="196"/>
    </location>
</feature>
<dbReference type="EMBL" id="CP018820">
    <property type="protein sequence ID" value="APR54627.1"/>
    <property type="molecule type" value="Genomic_DNA"/>
</dbReference>
<gene>
    <name evidence="8" type="ORF">BRX40_21315</name>
</gene>
<sequence>MMSDCGCEADTERAGTDPAYRRALWIVVILNVGFGVLELAGGFIAGSQALKADSLDFIGDGSITLFGLIALGWAAVARSRVALVQGLFLASLGLGVIGFAGWRAFNAIPPEAGLMGGIGIVALLVNIAAALVLARFRNQGDAQARAIWLFSRNDALANIAVIGAAVLVGWTGQAWPDLLVAGVIALLFLHSAYDIIRDARRELAEHATRAQA</sequence>
<dbReference type="KEGG" id="skr:BRX40_21315"/>
<keyword evidence="3" id="KW-0813">Transport</keyword>
<dbReference type="GO" id="GO:0005385">
    <property type="term" value="F:zinc ion transmembrane transporter activity"/>
    <property type="evidence" value="ECO:0007669"/>
    <property type="project" value="TreeGrafter"/>
</dbReference>
<evidence type="ECO:0000256" key="2">
    <source>
        <dbReference type="ARBA" id="ARBA00022692"/>
    </source>
</evidence>
<evidence type="ECO:0000256" key="5">
    <source>
        <dbReference type="ARBA" id="ARBA00023136"/>
    </source>
</evidence>
<feature type="transmembrane region" description="Helical" evidence="6">
    <location>
        <begin position="57"/>
        <end position="76"/>
    </location>
</feature>
<dbReference type="STRING" id="93064.BRX40_21315"/>
<name>A0A1L6JFP4_9SPHN</name>
<dbReference type="PANTHER" id="PTHR11562:SF17">
    <property type="entry name" value="RE54080P-RELATED"/>
    <property type="match status" value="1"/>
</dbReference>
<proteinExistence type="predicted"/>
<keyword evidence="3" id="KW-0864">Zinc transport</keyword>
<organism evidence="8 9">
    <name type="scientific">Sphingomonas koreensis</name>
    <dbReference type="NCBI Taxonomy" id="93064"/>
    <lineage>
        <taxon>Bacteria</taxon>
        <taxon>Pseudomonadati</taxon>
        <taxon>Pseudomonadota</taxon>
        <taxon>Alphaproteobacteria</taxon>
        <taxon>Sphingomonadales</taxon>
        <taxon>Sphingomonadaceae</taxon>
        <taxon>Sphingomonas</taxon>
    </lineage>
</organism>
<comment type="subcellular location">
    <subcellularLocation>
        <location evidence="1">Membrane</location>
        <topology evidence="1">Multi-pass membrane protein</topology>
    </subcellularLocation>
</comment>
<dbReference type="Gene3D" id="1.20.1510.10">
    <property type="entry name" value="Cation efflux protein transmembrane domain"/>
    <property type="match status" value="1"/>
</dbReference>
<feature type="domain" description="Cation efflux protein transmembrane" evidence="7">
    <location>
        <begin position="24"/>
        <end position="203"/>
    </location>
</feature>
<dbReference type="AlphaFoldDB" id="A0A1L6JFP4"/>
<dbReference type="SUPFAM" id="SSF161111">
    <property type="entry name" value="Cation efflux protein transmembrane domain-like"/>
    <property type="match status" value="1"/>
</dbReference>
<evidence type="ECO:0000313" key="8">
    <source>
        <dbReference type="EMBL" id="APR54627.1"/>
    </source>
</evidence>
<keyword evidence="3" id="KW-0862">Zinc</keyword>
<evidence type="ECO:0000313" key="9">
    <source>
        <dbReference type="Proteomes" id="UP000185161"/>
    </source>
</evidence>
<dbReference type="Proteomes" id="UP000185161">
    <property type="component" value="Chromosome"/>
</dbReference>
<evidence type="ECO:0000256" key="4">
    <source>
        <dbReference type="ARBA" id="ARBA00022989"/>
    </source>
</evidence>
<dbReference type="InterPro" id="IPR027469">
    <property type="entry name" value="Cation_efflux_TMD_sf"/>
</dbReference>
<feature type="transmembrane region" description="Helical" evidence="6">
    <location>
        <begin position="83"/>
        <end position="102"/>
    </location>
</feature>
<evidence type="ECO:0000256" key="6">
    <source>
        <dbReference type="SAM" id="Phobius"/>
    </source>
</evidence>
<keyword evidence="5 6" id="KW-0472">Membrane</keyword>
<dbReference type="Pfam" id="PF01545">
    <property type="entry name" value="Cation_efflux"/>
    <property type="match status" value="1"/>
</dbReference>
<dbReference type="InterPro" id="IPR058533">
    <property type="entry name" value="Cation_efflux_TM"/>
</dbReference>
<evidence type="ECO:0000256" key="1">
    <source>
        <dbReference type="ARBA" id="ARBA00004141"/>
    </source>
</evidence>
<keyword evidence="9" id="KW-1185">Reference proteome</keyword>